<dbReference type="SUPFAM" id="SSF50978">
    <property type="entry name" value="WD40 repeat-like"/>
    <property type="match status" value="2"/>
</dbReference>
<dbReference type="SMART" id="SM00320">
    <property type="entry name" value="WD40"/>
    <property type="match status" value="13"/>
</dbReference>
<dbReference type="Pfam" id="PF00400">
    <property type="entry name" value="WD40"/>
    <property type="match status" value="9"/>
</dbReference>
<dbReference type="PROSITE" id="PS50294">
    <property type="entry name" value="WD_REPEATS_REGION"/>
    <property type="match status" value="7"/>
</dbReference>
<dbReference type="PROSITE" id="PS50082">
    <property type="entry name" value="WD_REPEATS_2"/>
    <property type="match status" value="8"/>
</dbReference>
<dbReference type="InterPro" id="IPR015943">
    <property type="entry name" value="WD40/YVTN_repeat-like_dom_sf"/>
</dbReference>
<dbReference type="Pfam" id="PF00805">
    <property type="entry name" value="Pentapeptide"/>
    <property type="match status" value="1"/>
</dbReference>
<comment type="caution">
    <text evidence="7">The sequence shown here is derived from an EMBL/GenBank/DDBJ whole genome shotgun (WGS) entry which is preliminary data.</text>
</comment>
<dbReference type="Gene3D" id="2.160.20.80">
    <property type="entry name" value="E3 ubiquitin-protein ligase SopA"/>
    <property type="match status" value="1"/>
</dbReference>
<dbReference type="PANTHER" id="PTHR19848">
    <property type="entry name" value="WD40 REPEAT PROTEIN"/>
    <property type="match status" value="1"/>
</dbReference>
<dbReference type="CDD" id="cd00200">
    <property type="entry name" value="WD40"/>
    <property type="match status" value="2"/>
</dbReference>
<keyword evidence="8" id="KW-1185">Reference proteome</keyword>
<feature type="compositionally biased region" description="Low complexity" evidence="4">
    <location>
        <begin position="8"/>
        <end position="17"/>
    </location>
</feature>
<feature type="repeat" description="WD" evidence="3">
    <location>
        <begin position="1290"/>
        <end position="1330"/>
    </location>
</feature>
<protein>
    <recommendedName>
        <fullName evidence="9">WD40 repeat-like protein</fullName>
    </recommendedName>
</protein>
<dbReference type="InterPro" id="IPR036322">
    <property type="entry name" value="WD40_repeat_dom_sf"/>
</dbReference>
<organism evidence="7 8">
    <name type="scientific">Linnemannia hyalina</name>
    <dbReference type="NCBI Taxonomy" id="64524"/>
    <lineage>
        <taxon>Eukaryota</taxon>
        <taxon>Fungi</taxon>
        <taxon>Fungi incertae sedis</taxon>
        <taxon>Mucoromycota</taxon>
        <taxon>Mortierellomycotina</taxon>
        <taxon>Mortierellomycetes</taxon>
        <taxon>Mortierellales</taxon>
        <taxon>Mortierellaceae</taxon>
        <taxon>Linnemannia</taxon>
    </lineage>
</organism>
<evidence type="ECO:0000259" key="5">
    <source>
        <dbReference type="Pfam" id="PF05729"/>
    </source>
</evidence>
<dbReference type="InterPro" id="IPR019775">
    <property type="entry name" value="WD40_repeat_CS"/>
</dbReference>
<dbReference type="InterPro" id="IPR001646">
    <property type="entry name" value="5peptide_repeat"/>
</dbReference>
<dbReference type="InterPro" id="IPR007111">
    <property type="entry name" value="NACHT_NTPase"/>
</dbReference>
<dbReference type="InterPro" id="IPR027417">
    <property type="entry name" value="P-loop_NTPase"/>
</dbReference>
<feature type="domain" description="Arm-like repeat" evidence="6">
    <location>
        <begin position="277"/>
        <end position="612"/>
    </location>
</feature>
<dbReference type="Pfam" id="PF23948">
    <property type="entry name" value="ARM_5"/>
    <property type="match status" value="1"/>
</dbReference>
<sequence>MFVAATMSSSSPQDNSPSLPPASFSTPPGHAEITVDGQRVISQLKNTVTLGRVSSKANGVSTIAQGLATIQLGPTNLLNSLGHRTTGDVAADVDHGPRDASDGRSISSGPPSKYGFRKRLSRLFKGDPKVKESVSTSSASSASFTLVGTEERIQSAVPDRSAMPISLGLHSPAHSTEMSSTPLVVLDTQMQQNPAAYGTLRVDIFPENVIKPTYKTDLPKPHARVDKTPQLVYCCSLLSKAPGPLLPTSDSNVNQDSPLDDKEKKWVQLIDPVLQDRYQRLVEHLVKAFDDHHLKESDVVTEVVFVGPVLDRDTYRSLLSCFISEFEQTIPLDDILLQGLVQLVECASSGYLVDDDLVRIITVLSKELSITHIGTSDHPLHLTLSLARVLDVMVTGKVKDLNRDRDHQPMLQLLDGLKDSDSVVQRYEATYAYQALQYAPDDETPLQVLWRYAKVVAAGAGAVSSVFKLDPEGFLKGIESLQEIGEGVVGAVSTGIEVVDTLRVGAGEAVRASENKFDFMKKRSWYLALQGTALFIRQGRLSDFNLVVSQAPCRNNPNFQWGICRQVGEIAVDPLWDVLVRQQAIDFLGELYRSSSDWKPHVDVKRWILTILIQISELSDVSVKDRAVALLLDLKSGGIDECPGSFSLSRRLPLPSTSPLLAKVQEIPKLEYDLHVLKLMRIADYKQAVYIDPMAKLNLQDTDDNLFPLMDKVRDFLASDSQVMLVLGDSGAGKSTFNRHLEHELWQEYKAGGRIPLFINLPSLERPEKDLVVEQLRTHNFLEDQIRELKLHRKFMLICDGYDESQLTSNLHTTNLFNRSGQWYVKLLITCRTQYLGPDYRGRFEPKAVDQYARVANDLFQQAVIAPFSREQIEDYVEHYVPLEPRTWVKKDYMDKLEAIHNLMDLVRNPFLLTLSLEALPTVVQGKTDLSRLRVTRAELYDTFVRHWMGVNKRRLQDQRLDRENQMAFDFLCADGFERHGILYQMDLATSIFQKQEGRPVVDYSHMRDWKTWKAQFFGLDPTRALLRDASLLSRVGNQYRFVHRSVLEYFFSCTISGPTKGHDEFDPPVHSETSAASPTIGAHPLSQRSLVVEPSIIQFLAERVQLDSGFKDELVAIIELSKSDDQAAQAAANAITILVKAGVRFNGADLRGIRVPGADMSGGQFDSAQLQETDLTGVNLTKSWIRQANFTKAQMEGVQFGEMPYLKEDRGVQSCAYSPDGTALAVGLFRGRINIYDTSMWTMTRTFEGHQECVNSLAYSPTGLQLLSGSDDKTVRLWDCVSGSCVFVLEGHTNEIWTVAFSPSGKQVASGKDSTVGLWDVQTGANLFNLTGHTGWIRNISYSPDGYAVVSVGGDEMIRFFDTQTGQPGEVWESQSSGMNSVAYSPGGLEIAVGCRNGELLLYNTTTGKPTRSWKAHNEEVSGVSFSPNGQWVATCSDDGTVKVWSAATGSVLSVFTGHSDRVTQVDFSPTGLQLASCSSDGTIRLWDVSSLGTSMDVEGGSDPLTSVLFSPDGQVLFSGSNSGDVRQYDAGSGESGPFFVCGDNPVECLAVSPDGLRIASVGTCDEFVIVWDIGAGQADVVLCGHTEQVEALAFSEDSRWIATGGDNFTVLLWDARSGILDRVLEGHTGSVVCLIFTLDSRRILSGAWDGTIRAWDLNSHECSVVVDGGYDIVRWALSTSPGGLKGACKRFNGYTMKLWDMENGHWQQTLEHNDKVQCFGFSSCGQWMGVGLRRSVWLWNFVPEASVEGGGGGGGGGGEWECSVFVQDIFGAVKSIAWKPQALEFSIGCDNGSLQVWRLVETSSSSPLDAWSAQLVWSAGNPVLAASDVVFTDAVGLSSANQQLLTQRGRAPLEIATDGEWRAD</sequence>
<feature type="region of interest" description="Disordered" evidence="4">
    <location>
        <begin position="1"/>
        <end position="30"/>
    </location>
</feature>
<feature type="region of interest" description="Disordered" evidence="4">
    <location>
        <begin position="88"/>
        <end position="114"/>
    </location>
</feature>
<evidence type="ECO:0008006" key="9">
    <source>
        <dbReference type="Google" id="ProtNLM"/>
    </source>
</evidence>
<feature type="repeat" description="WD" evidence="3">
    <location>
        <begin position="1499"/>
        <end position="1531"/>
    </location>
</feature>
<evidence type="ECO:0000256" key="1">
    <source>
        <dbReference type="ARBA" id="ARBA00022574"/>
    </source>
</evidence>
<dbReference type="EMBL" id="JAHRHY010000014">
    <property type="protein sequence ID" value="KAG9064385.1"/>
    <property type="molecule type" value="Genomic_DNA"/>
</dbReference>
<feature type="repeat" description="WD" evidence="3">
    <location>
        <begin position="1457"/>
        <end position="1492"/>
    </location>
</feature>
<dbReference type="InterPro" id="IPR001680">
    <property type="entry name" value="WD40_rpt"/>
</dbReference>
<keyword evidence="1 3" id="KW-0853">WD repeat</keyword>
<feature type="repeat" description="WD" evidence="3">
    <location>
        <begin position="1248"/>
        <end position="1289"/>
    </location>
</feature>
<dbReference type="InterPro" id="IPR056251">
    <property type="entry name" value="Arm_rpt_dom"/>
</dbReference>
<dbReference type="OrthoDB" id="2443807at2759"/>
<evidence type="ECO:0000259" key="6">
    <source>
        <dbReference type="Pfam" id="PF23948"/>
    </source>
</evidence>
<feature type="repeat" description="WD" evidence="3">
    <location>
        <begin position="1626"/>
        <end position="1667"/>
    </location>
</feature>
<evidence type="ECO:0000256" key="2">
    <source>
        <dbReference type="ARBA" id="ARBA00022737"/>
    </source>
</evidence>
<reference evidence="7" key="1">
    <citation type="submission" date="2021-06" db="EMBL/GenBank/DDBJ databases">
        <title>Genome Sequence of Mortierella hyaline Strain SCG-10, a Cold-Adapted, Nitrate-Reducing Fungus Isolated from Soil in Minnesota, USA.</title>
        <authorList>
            <person name="Aldossari N."/>
        </authorList>
    </citation>
    <scope>NUCLEOTIDE SEQUENCE</scope>
    <source>
        <strain evidence="7">SCG-10</strain>
    </source>
</reference>
<name>A0A9P7XNC2_9FUNG</name>
<keyword evidence="2" id="KW-0677">Repeat</keyword>
<feature type="repeat" description="WD" evidence="3">
    <location>
        <begin position="1584"/>
        <end position="1625"/>
    </location>
</feature>
<dbReference type="PANTHER" id="PTHR19848:SF8">
    <property type="entry name" value="F-BOX AND WD REPEAT DOMAIN CONTAINING 7"/>
    <property type="match status" value="1"/>
</dbReference>
<dbReference type="Proteomes" id="UP000707451">
    <property type="component" value="Unassembled WGS sequence"/>
</dbReference>
<feature type="compositionally biased region" description="Basic and acidic residues" evidence="4">
    <location>
        <begin position="92"/>
        <end position="102"/>
    </location>
</feature>
<evidence type="ECO:0000313" key="8">
    <source>
        <dbReference type="Proteomes" id="UP000707451"/>
    </source>
</evidence>
<dbReference type="PROSITE" id="PS00678">
    <property type="entry name" value="WD_REPEATS_1"/>
    <property type="match status" value="3"/>
</dbReference>
<feature type="repeat" description="WD" evidence="3">
    <location>
        <begin position="1415"/>
        <end position="1456"/>
    </location>
</feature>
<dbReference type="Gene3D" id="2.130.10.10">
    <property type="entry name" value="YVTN repeat-like/Quinoprotein amine dehydrogenase"/>
    <property type="match status" value="5"/>
</dbReference>
<dbReference type="SUPFAM" id="SSF141571">
    <property type="entry name" value="Pentapeptide repeat-like"/>
    <property type="match status" value="1"/>
</dbReference>
<evidence type="ECO:0000256" key="4">
    <source>
        <dbReference type="SAM" id="MobiDB-lite"/>
    </source>
</evidence>
<dbReference type="InterPro" id="IPR020472">
    <property type="entry name" value="WD40_PAC1"/>
</dbReference>
<accession>A0A9P7XNC2</accession>
<proteinExistence type="predicted"/>
<evidence type="ECO:0000313" key="7">
    <source>
        <dbReference type="EMBL" id="KAG9064385.1"/>
    </source>
</evidence>
<evidence type="ECO:0000256" key="3">
    <source>
        <dbReference type="PROSITE-ProRule" id="PRU00221"/>
    </source>
</evidence>
<dbReference type="SUPFAM" id="SSF52540">
    <property type="entry name" value="P-loop containing nucleoside triphosphate hydrolases"/>
    <property type="match status" value="1"/>
</dbReference>
<feature type="repeat" description="WD" evidence="3">
    <location>
        <begin position="1331"/>
        <end position="1372"/>
    </location>
</feature>
<feature type="domain" description="NACHT" evidence="5">
    <location>
        <begin position="723"/>
        <end position="882"/>
    </location>
</feature>
<gene>
    <name evidence="7" type="ORF">KI688_003573</name>
</gene>
<dbReference type="PRINTS" id="PR00320">
    <property type="entry name" value="GPROTEINBRPT"/>
</dbReference>
<dbReference type="Gene3D" id="3.40.50.300">
    <property type="entry name" value="P-loop containing nucleotide triphosphate hydrolases"/>
    <property type="match status" value="1"/>
</dbReference>
<dbReference type="Pfam" id="PF05729">
    <property type="entry name" value="NACHT"/>
    <property type="match status" value="1"/>
</dbReference>